<evidence type="ECO:0000313" key="4">
    <source>
        <dbReference type="Proteomes" id="UP000518300"/>
    </source>
</evidence>
<dbReference type="InterPro" id="IPR024633">
    <property type="entry name" value="DnaA_N_dom"/>
</dbReference>
<feature type="domain" description="DnaA N-terminal" evidence="2">
    <location>
        <begin position="362"/>
        <end position="421"/>
    </location>
</feature>
<dbReference type="Proteomes" id="UP000518300">
    <property type="component" value="Unassembled WGS sequence"/>
</dbReference>
<proteinExistence type="predicted"/>
<dbReference type="Gene3D" id="3.30.300.180">
    <property type="match status" value="1"/>
</dbReference>
<accession>A0A848LP85</accession>
<organism evidence="3 4">
    <name type="scientific">Pyxidicoccus fallax</name>
    <dbReference type="NCBI Taxonomy" id="394095"/>
    <lineage>
        <taxon>Bacteria</taxon>
        <taxon>Pseudomonadati</taxon>
        <taxon>Myxococcota</taxon>
        <taxon>Myxococcia</taxon>
        <taxon>Myxococcales</taxon>
        <taxon>Cystobacterineae</taxon>
        <taxon>Myxococcaceae</taxon>
        <taxon>Pyxidicoccus</taxon>
    </lineage>
</organism>
<dbReference type="InterPro" id="IPR038454">
    <property type="entry name" value="DnaA_N_sf"/>
</dbReference>
<keyword evidence="4" id="KW-1185">Reference proteome</keyword>
<gene>
    <name evidence="3" type="ORF">HG543_32470</name>
</gene>
<sequence>MGGLDWVQVDVGFPLSLAVVGAARLLGMERRAFLGAIVELQIWAVQALPSGRFEPFAASAGRPRDASADEAIWCEAVEGAVRWTGTPGAFWETLIRTGILVREGDSVRLTLCDRYVQVLEKRRKEAERKRRERAAKAAAASGGRPADAPGTSSARKKKEKENEKKILSSAAAAMEGLDELAIGLSPGHFAPVPLAPVPPPPPPDEAQDAEVDPVQLALPGTHLVPVSLPPEERITEDQPEAAPPPHPPQAQAERFFESFQNERVRAFRGVPREDMPAGWPDWYRHALAKVGGDEGRLIAACRGYLQSDWGRSRQPVGTAVAFCSPKVWVRYVPHEPPDSVVAAETSAPAAVSVDASTPAGRTWQRCLMRLNDQGKRYALLWLQKARPVDVADGRLILAVPDVYFRQWVEENYGAMVELLVRECGLHGVDWRVVPHEHTAEAATGHMR</sequence>
<protein>
    <recommendedName>
        <fullName evidence="2">DnaA N-terminal domain-containing protein</fullName>
    </recommendedName>
</protein>
<evidence type="ECO:0000256" key="1">
    <source>
        <dbReference type="SAM" id="MobiDB-lite"/>
    </source>
</evidence>
<feature type="region of interest" description="Disordered" evidence="1">
    <location>
        <begin position="127"/>
        <end position="166"/>
    </location>
</feature>
<name>A0A848LP85_9BACT</name>
<reference evidence="3 4" key="1">
    <citation type="submission" date="2020-04" db="EMBL/GenBank/DDBJ databases">
        <title>Draft genome of Pyxidicoccus fallax type strain.</title>
        <authorList>
            <person name="Whitworth D.E."/>
        </authorList>
    </citation>
    <scope>NUCLEOTIDE SEQUENCE [LARGE SCALE GENOMIC DNA]</scope>
    <source>
        <strain evidence="3 4">DSM 14698</strain>
    </source>
</reference>
<dbReference type="RefSeq" id="WP_169348800.1">
    <property type="nucleotide sequence ID" value="NZ_JABBJJ010000191.1"/>
</dbReference>
<evidence type="ECO:0000259" key="2">
    <source>
        <dbReference type="Pfam" id="PF11638"/>
    </source>
</evidence>
<dbReference type="Pfam" id="PF11638">
    <property type="entry name" value="DnaA_N"/>
    <property type="match status" value="1"/>
</dbReference>
<dbReference type="EMBL" id="JABBJJ010000191">
    <property type="protein sequence ID" value="NMO19556.1"/>
    <property type="molecule type" value="Genomic_DNA"/>
</dbReference>
<dbReference type="AlphaFoldDB" id="A0A848LP85"/>
<comment type="caution">
    <text evidence="3">The sequence shown here is derived from an EMBL/GenBank/DDBJ whole genome shotgun (WGS) entry which is preliminary data.</text>
</comment>
<evidence type="ECO:0000313" key="3">
    <source>
        <dbReference type="EMBL" id="NMO19556.1"/>
    </source>
</evidence>